<organism evidence="9 10">
    <name type="scientific">Thermobrachium celere DSM 8682</name>
    <dbReference type="NCBI Taxonomy" id="941824"/>
    <lineage>
        <taxon>Bacteria</taxon>
        <taxon>Bacillati</taxon>
        <taxon>Bacillota</taxon>
        <taxon>Clostridia</taxon>
        <taxon>Eubacteriales</taxon>
        <taxon>Clostridiaceae</taxon>
        <taxon>Thermobrachium</taxon>
    </lineage>
</organism>
<dbReference type="GO" id="GO:0016020">
    <property type="term" value="C:membrane"/>
    <property type="evidence" value="ECO:0007669"/>
    <property type="project" value="UniProtKB-SubCell"/>
</dbReference>
<evidence type="ECO:0008006" key="11">
    <source>
        <dbReference type="Google" id="ProtNLM"/>
    </source>
</evidence>
<dbReference type="EMBL" id="CAVN010000099">
    <property type="protein sequence ID" value="CDF59408.1"/>
    <property type="molecule type" value="Genomic_DNA"/>
</dbReference>
<dbReference type="eggNOG" id="COG0531">
    <property type="taxonomic scope" value="Bacteria"/>
</dbReference>
<feature type="transmembrane region" description="Helical" evidence="8">
    <location>
        <begin position="304"/>
        <end position="321"/>
    </location>
</feature>
<feature type="transmembrane region" description="Helical" evidence="8">
    <location>
        <begin position="42"/>
        <end position="62"/>
    </location>
</feature>
<sequence>MSKVIENKITQRQYIFILVSAVVGIGILSAPNSICQIAEQSGWISMIIGGIYPLIICYCSYLNYKHFNNTHFYQLNERLYGKFIAKIIFLFFLITMIIYEASVLAGFYNILSKEIAFFLSPYAVLILVSLVIIYTASFGLQSIGRLSEIVFYFSSILFLFPLAIIGKGSFLNIKPIISSVENILNSVPSSFYSYAGIEISFFIMPYVVNKKNFKKAGFVSTAIIVFIYTFLTFICIYYLGYELTTKIYYPVFFIMETIEVSIISDFKVVFIFLWSGMILKIMACDHYVVSYTFSRLTRIPYKKSCIITWPFILMFAIFMIPEHGRNVFLGKSVPIIVFTILTYSIITAIMVKIKGR</sequence>
<evidence type="ECO:0000256" key="4">
    <source>
        <dbReference type="ARBA" id="ARBA00022544"/>
    </source>
</evidence>
<dbReference type="OrthoDB" id="1931502at2"/>
<dbReference type="GO" id="GO:0009847">
    <property type="term" value="P:spore germination"/>
    <property type="evidence" value="ECO:0007669"/>
    <property type="project" value="InterPro"/>
</dbReference>
<dbReference type="RefSeq" id="WP_018663286.1">
    <property type="nucleotide sequence ID" value="NZ_HF952018.1"/>
</dbReference>
<feature type="transmembrane region" description="Helical" evidence="8">
    <location>
        <begin position="12"/>
        <end position="30"/>
    </location>
</feature>
<protein>
    <recommendedName>
        <fullName evidence="11">Spore germination protein GerKB</fullName>
    </recommendedName>
</protein>
<keyword evidence="5 8" id="KW-0812">Transmembrane</keyword>
<feature type="transmembrane region" description="Helical" evidence="8">
    <location>
        <begin position="149"/>
        <end position="171"/>
    </location>
</feature>
<reference evidence="9" key="1">
    <citation type="submission" date="2013-03" db="EMBL/GenBank/DDBJ databases">
        <title>Draft genome sequence of the hydrogen-ethanol-producing anaerobic alkalithermophilic Caloramator celere.</title>
        <authorList>
            <person name="Ciranna A."/>
            <person name="Larjo A."/>
            <person name="Kivisto A."/>
            <person name="Santala V."/>
            <person name="Roos C."/>
            <person name="Karp M."/>
        </authorList>
    </citation>
    <scope>NUCLEOTIDE SEQUENCE [LARGE SCALE GENOMIC DNA]</scope>
    <source>
        <strain evidence="9">DSM 8682</strain>
    </source>
</reference>
<feature type="transmembrane region" description="Helical" evidence="8">
    <location>
        <begin position="260"/>
        <end position="283"/>
    </location>
</feature>
<dbReference type="HOGENOM" id="CLU_047547_0_3_9"/>
<evidence type="ECO:0000313" key="9">
    <source>
        <dbReference type="EMBL" id="CDF59408.1"/>
    </source>
</evidence>
<dbReference type="NCBIfam" id="TIGR00912">
    <property type="entry name" value="2A0309"/>
    <property type="match status" value="1"/>
</dbReference>
<dbReference type="InterPro" id="IPR004761">
    <property type="entry name" value="Spore_GerAB"/>
</dbReference>
<evidence type="ECO:0000256" key="7">
    <source>
        <dbReference type="ARBA" id="ARBA00023136"/>
    </source>
</evidence>
<proteinExistence type="inferred from homology"/>
<keyword evidence="3" id="KW-0813">Transport</keyword>
<keyword evidence="6 8" id="KW-1133">Transmembrane helix</keyword>
<evidence type="ECO:0000256" key="6">
    <source>
        <dbReference type="ARBA" id="ARBA00022989"/>
    </source>
</evidence>
<evidence type="ECO:0000256" key="2">
    <source>
        <dbReference type="ARBA" id="ARBA00007998"/>
    </source>
</evidence>
<dbReference type="Proteomes" id="UP000014923">
    <property type="component" value="Unassembled WGS sequence"/>
</dbReference>
<feature type="transmembrane region" description="Helical" evidence="8">
    <location>
        <begin position="333"/>
        <end position="351"/>
    </location>
</feature>
<comment type="caution">
    <text evidence="9">The sequence shown here is derived from an EMBL/GenBank/DDBJ whole genome shotgun (WGS) entry which is preliminary data.</text>
</comment>
<dbReference type="Gene3D" id="1.20.1740.10">
    <property type="entry name" value="Amino acid/polyamine transporter I"/>
    <property type="match status" value="1"/>
</dbReference>
<keyword evidence="7 8" id="KW-0472">Membrane</keyword>
<feature type="transmembrane region" description="Helical" evidence="8">
    <location>
        <begin position="191"/>
        <end position="209"/>
    </location>
</feature>
<evidence type="ECO:0000256" key="8">
    <source>
        <dbReference type="SAM" id="Phobius"/>
    </source>
</evidence>
<dbReference type="PANTHER" id="PTHR34975:SF2">
    <property type="entry name" value="SPORE GERMINATION PROTEIN A2"/>
    <property type="match status" value="1"/>
</dbReference>
<dbReference type="PANTHER" id="PTHR34975">
    <property type="entry name" value="SPORE GERMINATION PROTEIN A2"/>
    <property type="match status" value="1"/>
</dbReference>
<keyword evidence="10" id="KW-1185">Reference proteome</keyword>
<dbReference type="Pfam" id="PF03845">
    <property type="entry name" value="Spore_permease"/>
    <property type="match status" value="1"/>
</dbReference>
<evidence type="ECO:0000256" key="3">
    <source>
        <dbReference type="ARBA" id="ARBA00022448"/>
    </source>
</evidence>
<feature type="transmembrane region" description="Helical" evidence="8">
    <location>
        <begin position="216"/>
        <end position="240"/>
    </location>
</feature>
<gene>
    <name evidence="9" type="ORF">TCEL_00874</name>
</gene>
<evidence type="ECO:0000256" key="1">
    <source>
        <dbReference type="ARBA" id="ARBA00004141"/>
    </source>
</evidence>
<comment type="similarity">
    <text evidence="2">Belongs to the amino acid-polyamine-organocation (APC) superfamily. Spore germination protein (SGP) (TC 2.A.3.9) family.</text>
</comment>
<feature type="transmembrane region" description="Helical" evidence="8">
    <location>
        <begin position="83"/>
        <end position="109"/>
    </location>
</feature>
<feature type="transmembrane region" description="Helical" evidence="8">
    <location>
        <begin position="115"/>
        <end position="137"/>
    </location>
</feature>
<evidence type="ECO:0000313" key="10">
    <source>
        <dbReference type="Proteomes" id="UP000014923"/>
    </source>
</evidence>
<evidence type="ECO:0000256" key="5">
    <source>
        <dbReference type="ARBA" id="ARBA00022692"/>
    </source>
</evidence>
<dbReference type="AlphaFoldDB" id="R7RV33"/>
<comment type="subcellular location">
    <subcellularLocation>
        <location evidence="1">Membrane</location>
        <topology evidence="1">Multi-pass membrane protein</topology>
    </subcellularLocation>
</comment>
<name>R7RV33_9CLOT</name>
<accession>R7RV33</accession>
<keyword evidence="4" id="KW-0309">Germination</keyword>